<keyword evidence="2" id="KW-1185">Reference proteome</keyword>
<dbReference type="Proteomes" id="UP000828390">
    <property type="component" value="Unassembled WGS sequence"/>
</dbReference>
<evidence type="ECO:0000313" key="2">
    <source>
        <dbReference type="Proteomes" id="UP000828390"/>
    </source>
</evidence>
<gene>
    <name evidence="1" type="ORF">DPMN_023409</name>
</gene>
<dbReference type="AlphaFoldDB" id="A0A9D4LMV6"/>
<sequence length="83" mass="9182">MDLIPSPRALLCLYGLTRRHKLSTRTPERFPQHVERGYRRPSTLPLSSCGQQIPACISDQGLPRPSSTLPPLLSPSLYVSGVL</sequence>
<accession>A0A9D4LMV6</accession>
<proteinExistence type="predicted"/>
<name>A0A9D4LMV6_DREPO</name>
<organism evidence="1 2">
    <name type="scientific">Dreissena polymorpha</name>
    <name type="common">Zebra mussel</name>
    <name type="synonym">Mytilus polymorpha</name>
    <dbReference type="NCBI Taxonomy" id="45954"/>
    <lineage>
        <taxon>Eukaryota</taxon>
        <taxon>Metazoa</taxon>
        <taxon>Spiralia</taxon>
        <taxon>Lophotrochozoa</taxon>
        <taxon>Mollusca</taxon>
        <taxon>Bivalvia</taxon>
        <taxon>Autobranchia</taxon>
        <taxon>Heteroconchia</taxon>
        <taxon>Euheterodonta</taxon>
        <taxon>Imparidentia</taxon>
        <taxon>Neoheterodontei</taxon>
        <taxon>Myida</taxon>
        <taxon>Dreissenoidea</taxon>
        <taxon>Dreissenidae</taxon>
        <taxon>Dreissena</taxon>
    </lineage>
</organism>
<evidence type="ECO:0000313" key="1">
    <source>
        <dbReference type="EMBL" id="KAH3860508.1"/>
    </source>
</evidence>
<protein>
    <submittedName>
        <fullName evidence="1">Uncharacterized protein</fullName>
    </submittedName>
</protein>
<dbReference type="EMBL" id="JAIWYP010000002">
    <property type="protein sequence ID" value="KAH3860508.1"/>
    <property type="molecule type" value="Genomic_DNA"/>
</dbReference>
<reference evidence="1" key="1">
    <citation type="journal article" date="2019" name="bioRxiv">
        <title>The Genome of the Zebra Mussel, Dreissena polymorpha: A Resource for Invasive Species Research.</title>
        <authorList>
            <person name="McCartney M.A."/>
            <person name="Auch B."/>
            <person name="Kono T."/>
            <person name="Mallez S."/>
            <person name="Zhang Y."/>
            <person name="Obille A."/>
            <person name="Becker A."/>
            <person name="Abrahante J.E."/>
            <person name="Garbe J."/>
            <person name="Badalamenti J.P."/>
            <person name="Herman A."/>
            <person name="Mangelson H."/>
            <person name="Liachko I."/>
            <person name="Sullivan S."/>
            <person name="Sone E.D."/>
            <person name="Koren S."/>
            <person name="Silverstein K.A.T."/>
            <person name="Beckman K.B."/>
            <person name="Gohl D.M."/>
        </authorList>
    </citation>
    <scope>NUCLEOTIDE SEQUENCE</scope>
    <source>
        <strain evidence="1">Duluth1</strain>
        <tissue evidence="1">Whole animal</tissue>
    </source>
</reference>
<comment type="caution">
    <text evidence="1">The sequence shown here is derived from an EMBL/GenBank/DDBJ whole genome shotgun (WGS) entry which is preliminary data.</text>
</comment>
<reference evidence="1" key="2">
    <citation type="submission" date="2020-11" db="EMBL/GenBank/DDBJ databases">
        <authorList>
            <person name="McCartney M.A."/>
            <person name="Auch B."/>
            <person name="Kono T."/>
            <person name="Mallez S."/>
            <person name="Becker A."/>
            <person name="Gohl D.M."/>
            <person name="Silverstein K.A.T."/>
            <person name="Koren S."/>
            <person name="Bechman K.B."/>
            <person name="Herman A."/>
            <person name="Abrahante J.E."/>
            <person name="Garbe J."/>
        </authorList>
    </citation>
    <scope>NUCLEOTIDE SEQUENCE</scope>
    <source>
        <strain evidence="1">Duluth1</strain>
        <tissue evidence="1">Whole animal</tissue>
    </source>
</reference>